<sequence length="209" mass="23017">MKLINKAVLGLAVVSSFIFIGCNNVEVAEKQVAKPMYDDSTIGLRKEDLLKENEVVPAETKYSNNFAGSGKKFERAFQDAPPMIPHDTTGMLPITVSNNQCVQCHAPEVASSMGALPYPESHMIDFRPKHNFDGKQFKKSIDNMKNEISVKKVSTLAGSRFNCSQCHAPQSEGQLVDNTFQPEFTTKDGAKKSHWSGSSLTEGLDTLME</sequence>
<dbReference type="PANTHER" id="PTHR38604:SF1">
    <property type="entry name" value="PERIPLASMIC NITRATE REDUCTASE, ELECTRON TRANSFER SUBUNIT"/>
    <property type="match status" value="1"/>
</dbReference>
<evidence type="ECO:0000256" key="10">
    <source>
        <dbReference type="ARBA" id="ARBA00023004"/>
    </source>
</evidence>
<feature type="region of interest" description="Disordered" evidence="12">
    <location>
        <begin position="186"/>
        <end position="209"/>
    </location>
</feature>
<dbReference type="GO" id="GO:0042597">
    <property type="term" value="C:periplasmic space"/>
    <property type="evidence" value="ECO:0007669"/>
    <property type="project" value="UniProtKB-SubCell"/>
</dbReference>
<keyword evidence="8" id="KW-0574">Periplasm</keyword>
<comment type="similarity">
    <text evidence="2">Belongs to the NapB family.</text>
</comment>
<evidence type="ECO:0000256" key="2">
    <source>
        <dbReference type="ARBA" id="ARBA00007368"/>
    </source>
</evidence>
<dbReference type="SUPFAM" id="SSF48695">
    <property type="entry name" value="Multiheme cytochromes"/>
    <property type="match status" value="1"/>
</dbReference>
<keyword evidence="5" id="KW-0349">Heme</keyword>
<keyword evidence="9" id="KW-0249">Electron transport</keyword>
<keyword evidence="4" id="KW-0813">Transport</keyword>
<dbReference type="EMBL" id="NXIE01000003">
    <property type="protein sequence ID" value="RXK12793.1"/>
    <property type="molecule type" value="Genomic_DNA"/>
</dbReference>
<evidence type="ECO:0000256" key="11">
    <source>
        <dbReference type="ARBA" id="ARBA00031832"/>
    </source>
</evidence>
<evidence type="ECO:0000313" key="13">
    <source>
        <dbReference type="EMBL" id="RXK12793.1"/>
    </source>
</evidence>
<dbReference type="Proteomes" id="UP000289718">
    <property type="component" value="Unassembled WGS sequence"/>
</dbReference>
<gene>
    <name evidence="13" type="ORF">CP965_09470</name>
</gene>
<evidence type="ECO:0000313" key="14">
    <source>
        <dbReference type="Proteomes" id="UP000289718"/>
    </source>
</evidence>
<evidence type="ECO:0000256" key="6">
    <source>
        <dbReference type="ARBA" id="ARBA00022723"/>
    </source>
</evidence>
<keyword evidence="10" id="KW-0408">Iron</keyword>
<organism evidence="13 14">
    <name type="scientific">Halarcobacter mediterraneus</name>
    <dbReference type="NCBI Taxonomy" id="2023153"/>
    <lineage>
        <taxon>Bacteria</taxon>
        <taxon>Pseudomonadati</taxon>
        <taxon>Campylobacterota</taxon>
        <taxon>Epsilonproteobacteria</taxon>
        <taxon>Campylobacterales</taxon>
        <taxon>Arcobacteraceae</taxon>
        <taxon>Halarcobacter</taxon>
    </lineage>
</organism>
<dbReference type="GO" id="GO:0046872">
    <property type="term" value="F:metal ion binding"/>
    <property type="evidence" value="ECO:0007669"/>
    <property type="project" value="UniProtKB-KW"/>
</dbReference>
<comment type="caution">
    <text evidence="13">The sequence shown here is derived from an EMBL/GenBank/DDBJ whole genome shotgun (WGS) entry which is preliminary data.</text>
</comment>
<keyword evidence="6" id="KW-0479">Metal-binding</keyword>
<name>A0A4Q1ASW8_9BACT</name>
<dbReference type="GO" id="GO:0009061">
    <property type="term" value="P:anaerobic respiration"/>
    <property type="evidence" value="ECO:0007669"/>
    <property type="project" value="InterPro"/>
</dbReference>
<evidence type="ECO:0000256" key="8">
    <source>
        <dbReference type="ARBA" id="ARBA00022764"/>
    </source>
</evidence>
<evidence type="ECO:0000256" key="9">
    <source>
        <dbReference type="ARBA" id="ARBA00022982"/>
    </source>
</evidence>
<evidence type="ECO:0000256" key="5">
    <source>
        <dbReference type="ARBA" id="ARBA00022617"/>
    </source>
</evidence>
<dbReference type="InterPro" id="IPR005591">
    <property type="entry name" value="NapB"/>
</dbReference>
<evidence type="ECO:0000256" key="3">
    <source>
        <dbReference type="ARBA" id="ARBA00013773"/>
    </source>
</evidence>
<proteinExistence type="inferred from homology"/>
<evidence type="ECO:0000256" key="1">
    <source>
        <dbReference type="ARBA" id="ARBA00004418"/>
    </source>
</evidence>
<keyword evidence="14" id="KW-1185">Reference proteome</keyword>
<dbReference type="AlphaFoldDB" id="A0A4Q1ASW8"/>
<dbReference type="InterPro" id="IPR036280">
    <property type="entry name" value="Multihaem_cyt_sf"/>
</dbReference>
<accession>A0A4Q1ASW8</accession>
<reference evidence="13 14" key="1">
    <citation type="submission" date="2017-09" db="EMBL/GenBank/DDBJ databases">
        <title>Genomics of the genus Arcobacter.</title>
        <authorList>
            <person name="Perez-Cataluna A."/>
            <person name="Figueras M.J."/>
            <person name="Salas-Masso N."/>
        </authorList>
    </citation>
    <scope>NUCLEOTIDE SEQUENCE [LARGE SCALE GENOMIC DNA]</scope>
    <source>
        <strain evidence="13 14">F156-34</strain>
    </source>
</reference>
<protein>
    <recommendedName>
        <fullName evidence="3">Periplasmic nitrate reductase, electron transfer subunit</fullName>
    </recommendedName>
    <alternativeName>
        <fullName evidence="11">Diheme cytochrome c NapB</fullName>
    </alternativeName>
</protein>
<dbReference type="RefSeq" id="WP_129061849.1">
    <property type="nucleotide sequence ID" value="NZ_NXIE01000003.1"/>
</dbReference>
<evidence type="ECO:0000256" key="4">
    <source>
        <dbReference type="ARBA" id="ARBA00022448"/>
    </source>
</evidence>
<comment type="subcellular location">
    <subcellularLocation>
        <location evidence="1">Periplasm</location>
    </subcellularLocation>
</comment>
<dbReference type="Pfam" id="PF03892">
    <property type="entry name" value="NapB"/>
    <property type="match status" value="1"/>
</dbReference>
<dbReference type="OrthoDB" id="13290at2"/>
<dbReference type="Gene3D" id="1.10.1130.10">
    <property type="entry name" value="Flavocytochrome C3, Chain A"/>
    <property type="match status" value="1"/>
</dbReference>
<evidence type="ECO:0000256" key="12">
    <source>
        <dbReference type="SAM" id="MobiDB-lite"/>
    </source>
</evidence>
<keyword evidence="7" id="KW-0732">Signal</keyword>
<dbReference type="PANTHER" id="PTHR38604">
    <property type="entry name" value="PERIPLASMIC NITRATE REDUCTASE, ELECTRON TRANSFER SUBUNIT"/>
    <property type="match status" value="1"/>
</dbReference>
<dbReference type="PROSITE" id="PS51257">
    <property type="entry name" value="PROKAR_LIPOPROTEIN"/>
    <property type="match status" value="1"/>
</dbReference>
<evidence type="ECO:0000256" key="7">
    <source>
        <dbReference type="ARBA" id="ARBA00022729"/>
    </source>
</evidence>